<dbReference type="PROSITE" id="PS50011">
    <property type="entry name" value="PROTEIN_KINASE_DOM"/>
    <property type="match status" value="1"/>
</dbReference>
<keyword evidence="3" id="KW-1003">Cell membrane</keyword>
<keyword evidence="8" id="KW-0547">Nucleotide-binding</keyword>
<evidence type="ECO:0000256" key="8">
    <source>
        <dbReference type="ARBA" id="ARBA00022741"/>
    </source>
</evidence>
<evidence type="ECO:0000256" key="11">
    <source>
        <dbReference type="ARBA" id="ARBA00022989"/>
    </source>
</evidence>
<evidence type="ECO:0000256" key="10">
    <source>
        <dbReference type="ARBA" id="ARBA00022840"/>
    </source>
</evidence>
<evidence type="ECO:0000256" key="12">
    <source>
        <dbReference type="ARBA" id="ARBA00023136"/>
    </source>
</evidence>
<comment type="caution">
    <text evidence="14">The sequence shown here is derived from an EMBL/GenBank/DDBJ whole genome shotgun (WGS) entry which is preliminary data.</text>
</comment>
<evidence type="ECO:0000256" key="9">
    <source>
        <dbReference type="ARBA" id="ARBA00022777"/>
    </source>
</evidence>
<dbReference type="InterPro" id="IPR000719">
    <property type="entry name" value="Prot_kinase_dom"/>
</dbReference>
<dbReference type="NCBIfam" id="TIGR01982">
    <property type="entry name" value="UbiB"/>
    <property type="match status" value="1"/>
</dbReference>
<evidence type="ECO:0000256" key="1">
    <source>
        <dbReference type="ARBA" id="ARBA00005020"/>
    </source>
</evidence>
<dbReference type="EMBL" id="RZIJ01000051">
    <property type="protein sequence ID" value="RUQ60719.1"/>
    <property type="molecule type" value="Genomic_DNA"/>
</dbReference>
<dbReference type="InterPro" id="IPR004147">
    <property type="entry name" value="ABC1_dom"/>
</dbReference>
<dbReference type="Pfam" id="PF03109">
    <property type="entry name" value="ABC1"/>
    <property type="match status" value="1"/>
</dbReference>
<evidence type="ECO:0000256" key="4">
    <source>
        <dbReference type="ARBA" id="ARBA00022519"/>
    </source>
</evidence>
<name>A0A3S0VDM4_9PROT</name>
<keyword evidence="9" id="KW-0418">Kinase</keyword>
<dbReference type="PANTHER" id="PTHR10566:SF113">
    <property type="entry name" value="PROTEIN ACTIVITY OF BC1 COMPLEX KINASE 7, CHLOROPLASTIC"/>
    <property type="match status" value="1"/>
</dbReference>
<protein>
    <submittedName>
        <fullName evidence="14">2-polyprenylphenol 6-hydroxylase</fullName>
    </submittedName>
</protein>
<evidence type="ECO:0000313" key="15">
    <source>
        <dbReference type="Proteomes" id="UP000280346"/>
    </source>
</evidence>
<dbReference type="PANTHER" id="PTHR10566">
    <property type="entry name" value="CHAPERONE-ACTIVITY OF BC1 COMPLEX CABC1 -RELATED"/>
    <property type="match status" value="1"/>
</dbReference>
<proteinExistence type="inferred from homology"/>
<keyword evidence="7" id="KW-0812">Transmembrane</keyword>
<dbReference type="GO" id="GO:0005524">
    <property type="term" value="F:ATP binding"/>
    <property type="evidence" value="ECO:0007669"/>
    <property type="project" value="UniProtKB-KW"/>
</dbReference>
<evidence type="ECO:0000256" key="5">
    <source>
        <dbReference type="ARBA" id="ARBA00022679"/>
    </source>
</evidence>
<evidence type="ECO:0000256" key="6">
    <source>
        <dbReference type="ARBA" id="ARBA00022688"/>
    </source>
</evidence>
<sequence length="512" mass="57196">MFRILRNLVRLAVIGRTAARHDALPETLLGTAPGLSWLWRRLARKDVPGRDGQRLARALAELGPTYIKLGQLLSTRSDLVGERMAVDLAELQDKLPPFPGEQARAIVEAEFGQPVSALFRSFDDKPVAAASIAQVHFAVTATGEEVAVKVLRPGIEIAFERDIDLFYWLAALAERVLPKLKRLRLREVVDTFARTSRLEMDLRMEAAAASELGANFKSDPTFNVPGIDWERTGGRVLTLERIRGFKVDESSRIEGAGFNRDEILAMASASFFNQVFRDGFFHADLHPGNLFINEQGTITAVDFGIMGRLDRATRYYLADMLIGFLSGDYRRVAAVHFEAGYVPRHQSIEIFTQACRAIGEPLQNKPLNEISVGRLLAQLFAVTEQFEMETQPQLLLLQKSMLTAEGVGRLLNPSINMWELARPLIEEWMRENRGPEAQFLEDAGAALSTIRRLPALVREAERVVTDMADGGVRLHPATVRQTLQGWNRRRRGDRAALWIIAALLAVIALRLG</sequence>
<dbReference type="GO" id="GO:0006744">
    <property type="term" value="P:ubiquinone biosynthetic process"/>
    <property type="evidence" value="ECO:0007669"/>
    <property type="project" value="UniProtKB-UniPathway"/>
</dbReference>
<dbReference type="AlphaFoldDB" id="A0A3S0VDM4"/>
<feature type="domain" description="Protein kinase" evidence="13">
    <location>
        <begin position="100"/>
        <end position="440"/>
    </location>
</feature>
<dbReference type="RefSeq" id="WP_127005052.1">
    <property type="nucleotide sequence ID" value="NZ_JBNPXW010000007.1"/>
</dbReference>
<accession>A0A3S0VDM4</accession>
<dbReference type="InterPro" id="IPR011009">
    <property type="entry name" value="Kinase-like_dom_sf"/>
</dbReference>
<dbReference type="Proteomes" id="UP000280346">
    <property type="component" value="Unassembled WGS sequence"/>
</dbReference>
<keyword evidence="4" id="KW-0997">Cell inner membrane</keyword>
<gene>
    <name evidence="14" type="primary">ubiB</name>
    <name evidence="14" type="ORF">EJ913_30375</name>
</gene>
<evidence type="ECO:0000256" key="2">
    <source>
        <dbReference type="ARBA" id="ARBA00009670"/>
    </source>
</evidence>
<comment type="similarity">
    <text evidence="2">Belongs to the protein kinase superfamily. ADCK protein kinase family.</text>
</comment>
<dbReference type="Gene3D" id="1.10.510.10">
    <property type="entry name" value="Transferase(Phosphotransferase) domain 1"/>
    <property type="match status" value="1"/>
</dbReference>
<keyword evidence="12" id="KW-0472">Membrane</keyword>
<dbReference type="CDD" id="cd13972">
    <property type="entry name" value="UbiB"/>
    <property type="match status" value="1"/>
</dbReference>
<keyword evidence="10" id="KW-0067">ATP-binding</keyword>
<keyword evidence="5" id="KW-0808">Transferase</keyword>
<evidence type="ECO:0000259" key="13">
    <source>
        <dbReference type="PROSITE" id="PS50011"/>
    </source>
</evidence>
<keyword evidence="15" id="KW-1185">Reference proteome</keyword>
<evidence type="ECO:0000256" key="3">
    <source>
        <dbReference type="ARBA" id="ARBA00022475"/>
    </source>
</evidence>
<dbReference type="InterPro" id="IPR050154">
    <property type="entry name" value="UbiB_kinase"/>
</dbReference>
<dbReference type="UniPathway" id="UPA00232"/>
<keyword evidence="11" id="KW-1133">Transmembrane helix</keyword>
<keyword evidence="6" id="KW-0831">Ubiquinone biosynthesis</keyword>
<dbReference type="SUPFAM" id="SSF56112">
    <property type="entry name" value="Protein kinase-like (PK-like)"/>
    <property type="match status" value="1"/>
</dbReference>
<evidence type="ECO:0000313" key="14">
    <source>
        <dbReference type="EMBL" id="RUQ60719.1"/>
    </source>
</evidence>
<evidence type="ECO:0000256" key="7">
    <source>
        <dbReference type="ARBA" id="ARBA00022692"/>
    </source>
</evidence>
<comment type="pathway">
    <text evidence="1">Cofactor biosynthesis; ubiquinone biosynthesis [regulation].</text>
</comment>
<dbReference type="OrthoDB" id="9795390at2"/>
<reference evidence="14 15" key="1">
    <citation type="submission" date="2018-12" db="EMBL/GenBank/DDBJ databases">
        <authorList>
            <person name="Yang Y."/>
        </authorList>
    </citation>
    <scope>NUCLEOTIDE SEQUENCE [LARGE SCALE GENOMIC DNA]</scope>
    <source>
        <strain evidence="14 15">GSF71</strain>
    </source>
</reference>
<organism evidence="14 15">
    <name type="scientific">Azospirillum doebereinerae</name>
    <dbReference type="NCBI Taxonomy" id="92933"/>
    <lineage>
        <taxon>Bacteria</taxon>
        <taxon>Pseudomonadati</taxon>
        <taxon>Pseudomonadota</taxon>
        <taxon>Alphaproteobacteria</taxon>
        <taxon>Rhodospirillales</taxon>
        <taxon>Azospirillaceae</taxon>
        <taxon>Azospirillum</taxon>
    </lineage>
</organism>
<dbReference type="GO" id="GO:0004672">
    <property type="term" value="F:protein kinase activity"/>
    <property type="evidence" value="ECO:0007669"/>
    <property type="project" value="InterPro"/>
</dbReference>
<dbReference type="InterPro" id="IPR010232">
    <property type="entry name" value="UbiB"/>
</dbReference>
<dbReference type="InterPro" id="IPR045308">
    <property type="entry name" value="UbiB_bact"/>
</dbReference>